<dbReference type="PRINTS" id="PR00122">
    <property type="entry name" value="VACATPASE"/>
</dbReference>
<comment type="subcellular location">
    <subcellularLocation>
        <location evidence="1">Membrane</location>
        <topology evidence="1">Multi-pass membrane protein</topology>
    </subcellularLocation>
    <subcellularLocation>
        <location evidence="9">Vacuole membrane</location>
        <topology evidence="9">Multi-pass membrane protein</topology>
    </subcellularLocation>
</comment>
<protein>
    <recommendedName>
        <fullName evidence="9">V-type proton ATPase proteolipid subunit</fullName>
    </recommendedName>
</protein>
<evidence type="ECO:0000313" key="12">
    <source>
        <dbReference type="Proteomes" id="UP001153069"/>
    </source>
</evidence>
<evidence type="ECO:0000256" key="3">
    <source>
        <dbReference type="ARBA" id="ARBA00022448"/>
    </source>
</evidence>
<evidence type="ECO:0000256" key="6">
    <source>
        <dbReference type="ARBA" id="ARBA00022989"/>
    </source>
</evidence>
<dbReference type="OrthoDB" id="1744869at2759"/>
<evidence type="ECO:0000259" key="10">
    <source>
        <dbReference type="Pfam" id="PF00137"/>
    </source>
</evidence>
<evidence type="ECO:0000313" key="11">
    <source>
        <dbReference type="EMBL" id="CAB9530244.1"/>
    </source>
</evidence>
<reference evidence="11" key="1">
    <citation type="submission" date="2020-06" db="EMBL/GenBank/DDBJ databases">
        <authorList>
            <consortium name="Plant Systems Biology data submission"/>
        </authorList>
    </citation>
    <scope>NUCLEOTIDE SEQUENCE</scope>
    <source>
        <strain evidence="11">D6</strain>
    </source>
</reference>
<gene>
    <name evidence="11" type="ORF">SEMRO_2803_G337430.1</name>
</gene>
<organism evidence="11 12">
    <name type="scientific">Seminavis robusta</name>
    <dbReference type="NCBI Taxonomy" id="568900"/>
    <lineage>
        <taxon>Eukaryota</taxon>
        <taxon>Sar</taxon>
        <taxon>Stramenopiles</taxon>
        <taxon>Ochrophyta</taxon>
        <taxon>Bacillariophyta</taxon>
        <taxon>Bacillariophyceae</taxon>
        <taxon>Bacillariophycidae</taxon>
        <taxon>Naviculales</taxon>
        <taxon>Naviculaceae</taxon>
        <taxon>Seminavis</taxon>
    </lineage>
</organism>
<dbReference type="EMBL" id="CAICTM010002801">
    <property type="protein sequence ID" value="CAB9530244.1"/>
    <property type="molecule type" value="Genomic_DNA"/>
</dbReference>
<keyword evidence="7 9" id="KW-0406">Ion transport</keyword>
<comment type="caution">
    <text evidence="11">The sequence shown here is derived from an EMBL/GenBank/DDBJ whole genome shotgun (WGS) entry which is preliminary data.</text>
</comment>
<evidence type="ECO:0000256" key="9">
    <source>
        <dbReference type="RuleBase" id="RU363060"/>
    </source>
</evidence>
<dbReference type="GO" id="GO:0033179">
    <property type="term" value="C:proton-transporting V-type ATPase, V0 domain"/>
    <property type="evidence" value="ECO:0007669"/>
    <property type="project" value="InterPro"/>
</dbReference>
<keyword evidence="6 9" id="KW-1133">Transmembrane helix</keyword>
<keyword evidence="8 9" id="KW-0472">Membrane</keyword>
<name>A0A9N8F2A6_9STRA</name>
<dbReference type="Proteomes" id="UP001153069">
    <property type="component" value="Unassembled WGS sequence"/>
</dbReference>
<evidence type="ECO:0000256" key="2">
    <source>
        <dbReference type="ARBA" id="ARBA00007296"/>
    </source>
</evidence>
<evidence type="ECO:0000256" key="1">
    <source>
        <dbReference type="ARBA" id="ARBA00004141"/>
    </source>
</evidence>
<evidence type="ECO:0000256" key="4">
    <source>
        <dbReference type="ARBA" id="ARBA00022692"/>
    </source>
</evidence>
<dbReference type="AlphaFoldDB" id="A0A9N8F2A6"/>
<feature type="transmembrane region" description="Helical" evidence="9">
    <location>
        <begin position="60"/>
        <end position="84"/>
    </location>
</feature>
<dbReference type="InterPro" id="IPR011555">
    <property type="entry name" value="ATPase_proteolipid_su_C_euk"/>
</dbReference>
<accession>A0A9N8F2A6</accession>
<feature type="domain" description="V-ATPase proteolipid subunit C-like" evidence="10">
    <location>
        <begin position="167"/>
        <end position="195"/>
    </location>
</feature>
<evidence type="ECO:0000256" key="8">
    <source>
        <dbReference type="ARBA" id="ARBA00023136"/>
    </source>
</evidence>
<keyword evidence="5 9" id="KW-0375">Hydrogen ion transport</keyword>
<dbReference type="PANTHER" id="PTHR10263">
    <property type="entry name" value="V-TYPE PROTON ATPASE PROTEOLIPID SUBUNIT"/>
    <property type="match status" value="1"/>
</dbReference>
<proteinExistence type="inferred from homology"/>
<feature type="transmembrane region" description="Helical" evidence="9">
    <location>
        <begin position="17"/>
        <end position="39"/>
    </location>
</feature>
<sequence>MTEVIVGSEVCPSWAPAFGYMGASACMVLASWGSAWGTWRAGLGICQMGVDHPKGIIKNIVPIVMAGVLGIYGLIVAVIITQAISAPLEGTGNTYSAFNGYTHLAAGLCCGLSCLAAGGTIGVLGEVGVKGFGIKAERGRKFFWSESPDGDDDGGDVMSGSSDAESANKLYVGMLIMLIFSEALALYGLIVALILSQRLYSCS</sequence>
<comment type="similarity">
    <text evidence="2 9">Belongs to the V-ATPase proteolipid subunit family.</text>
</comment>
<dbReference type="CDD" id="cd18176">
    <property type="entry name" value="ATP-synt_Vo_c_ATP6C_rpt2"/>
    <property type="match status" value="1"/>
</dbReference>
<dbReference type="Gene3D" id="1.20.120.610">
    <property type="entry name" value="lithium bound rotor ring of v- atpase"/>
    <property type="match status" value="2"/>
</dbReference>
<dbReference type="Pfam" id="PF00137">
    <property type="entry name" value="ATP-synt_C"/>
    <property type="match status" value="2"/>
</dbReference>
<feature type="transmembrane region" description="Helical" evidence="9">
    <location>
        <begin position="170"/>
        <end position="195"/>
    </location>
</feature>
<dbReference type="GO" id="GO:0005774">
    <property type="term" value="C:vacuolar membrane"/>
    <property type="evidence" value="ECO:0007669"/>
    <property type="project" value="UniProtKB-SubCell"/>
</dbReference>
<dbReference type="SUPFAM" id="SSF81333">
    <property type="entry name" value="F1F0 ATP synthase subunit C"/>
    <property type="match status" value="2"/>
</dbReference>
<dbReference type="CDD" id="cd18175">
    <property type="entry name" value="ATP-synt_Vo_c_ATP6C_rpt1"/>
    <property type="match status" value="1"/>
</dbReference>
<evidence type="ECO:0000256" key="7">
    <source>
        <dbReference type="ARBA" id="ARBA00023065"/>
    </source>
</evidence>
<feature type="transmembrane region" description="Helical" evidence="9">
    <location>
        <begin position="104"/>
        <end position="125"/>
    </location>
</feature>
<dbReference type="NCBIfam" id="TIGR01100">
    <property type="entry name" value="V_ATP_synt_C"/>
    <property type="match status" value="1"/>
</dbReference>
<dbReference type="InterPro" id="IPR002379">
    <property type="entry name" value="ATPase_proteolipid_c-like_dom"/>
</dbReference>
<dbReference type="InterPro" id="IPR000245">
    <property type="entry name" value="ATPase_proteolipid_csu"/>
</dbReference>
<evidence type="ECO:0000256" key="5">
    <source>
        <dbReference type="ARBA" id="ARBA00022781"/>
    </source>
</evidence>
<keyword evidence="3 9" id="KW-0813">Transport</keyword>
<keyword evidence="4 9" id="KW-0812">Transmembrane</keyword>
<dbReference type="GO" id="GO:0046961">
    <property type="term" value="F:proton-transporting ATPase activity, rotational mechanism"/>
    <property type="evidence" value="ECO:0007669"/>
    <property type="project" value="InterPro"/>
</dbReference>
<dbReference type="InterPro" id="IPR035921">
    <property type="entry name" value="F/V-ATP_Csub_sf"/>
</dbReference>
<keyword evidence="12" id="KW-1185">Reference proteome</keyword>
<keyword evidence="9" id="KW-0926">Vacuole</keyword>
<feature type="domain" description="V-ATPase proteolipid subunit C-like" evidence="10">
    <location>
        <begin position="21"/>
        <end position="80"/>
    </location>
</feature>